<organism evidence="1 2">
    <name type="scientific">Linnemannia gamsii</name>
    <dbReference type="NCBI Taxonomy" id="64522"/>
    <lineage>
        <taxon>Eukaryota</taxon>
        <taxon>Fungi</taxon>
        <taxon>Fungi incertae sedis</taxon>
        <taxon>Mucoromycota</taxon>
        <taxon>Mortierellomycotina</taxon>
        <taxon>Mortierellomycetes</taxon>
        <taxon>Mortierellales</taxon>
        <taxon>Mortierellaceae</taxon>
        <taxon>Linnemannia</taxon>
    </lineage>
</organism>
<keyword evidence="2" id="KW-1185">Reference proteome</keyword>
<accession>A0ABQ7JKX7</accession>
<protein>
    <recommendedName>
        <fullName evidence="3">Arrestin-like N-terminal domain-containing protein</fullName>
    </recommendedName>
</protein>
<gene>
    <name evidence="1" type="ORF">BGZ96_002318</name>
</gene>
<reference evidence="1 2" key="1">
    <citation type="journal article" date="2020" name="Fungal Divers.">
        <title>Resolving the Mortierellaceae phylogeny through synthesis of multi-gene phylogenetics and phylogenomics.</title>
        <authorList>
            <person name="Vandepol N."/>
            <person name="Liber J."/>
            <person name="Desiro A."/>
            <person name="Na H."/>
            <person name="Kennedy M."/>
            <person name="Barry K."/>
            <person name="Grigoriev I.V."/>
            <person name="Miller A.N."/>
            <person name="O'Donnell K."/>
            <person name="Stajich J.E."/>
            <person name="Bonito G."/>
        </authorList>
    </citation>
    <scope>NUCLEOTIDE SEQUENCE [LARGE SCALE GENOMIC DNA]</scope>
    <source>
        <strain evidence="1 2">AD045</strain>
    </source>
</reference>
<name>A0ABQ7JKX7_9FUNG</name>
<comment type="caution">
    <text evidence="1">The sequence shown here is derived from an EMBL/GenBank/DDBJ whole genome shotgun (WGS) entry which is preliminary data.</text>
</comment>
<proteinExistence type="predicted"/>
<dbReference type="EMBL" id="JAAAIM010001430">
    <property type="protein sequence ID" value="KAG0278628.1"/>
    <property type="molecule type" value="Genomic_DNA"/>
</dbReference>
<dbReference type="Gene3D" id="2.60.40.640">
    <property type="match status" value="1"/>
</dbReference>
<evidence type="ECO:0008006" key="3">
    <source>
        <dbReference type="Google" id="ProtNLM"/>
    </source>
</evidence>
<evidence type="ECO:0000313" key="2">
    <source>
        <dbReference type="Proteomes" id="UP001194696"/>
    </source>
</evidence>
<dbReference type="Proteomes" id="UP001194696">
    <property type="component" value="Unassembled WGS sequence"/>
</dbReference>
<sequence>MGFTFDIELHTEQPFIIDLKADSHHNQTVEGAIVIQLDRAEHFKIATVSIHGHVGLAFPNSTKTPIVYERLIETHTDLVAANDANGKGRIEFHSAGTHEIPFRIDLPHARDLPPTMINRLDTHEIDWKYEIHATLKRDFMLSSTRIVKHELIIRRQIVPRTETTAILSASTDMPKQFRSKLSAPSRVSMGQDKLRVSVEMKARDKLFMVKEIDCAIVQTEEINYVTKQGHPSVEEAHVPGVPFNVNASRLVSAHKRISNDDNDMDFGRHKPIHMDIHLDNFQLIPTDRGLSWLDISQVLRFTVNFMDVNLEPIVTELPLFVDHEDFCAVKIAELKEAQQDKSRLVESLKIAGTDEDHHSMTNATPETP</sequence>
<evidence type="ECO:0000313" key="1">
    <source>
        <dbReference type="EMBL" id="KAG0278628.1"/>
    </source>
</evidence>
<dbReference type="InterPro" id="IPR014752">
    <property type="entry name" value="Arrestin-like_C"/>
</dbReference>